<name>A0A7S0R2Z1_9CHLO</name>
<evidence type="ECO:0000313" key="2">
    <source>
        <dbReference type="EMBL" id="CAD8665665.1"/>
    </source>
</evidence>
<protein>
    <recommendedName>
        <fullName evidence="1">Rubredoxin-like domain-containing protein</fullName>
    </recommendedName>
</protein>
<dbReference type="Gene3D" id="2.20.28.10">
    <property type="match status" value="1"/>
</dbReference>
<reference evidence="2" key="1">
    <citation type="submission" date="2021-01" db="EMBL/GenBank/DDBJ databases">
        <authorList>
            <person name="Corre E."/>
            <person name="Pelletier E."/>
            <person name="Niang G."/>
            <person name="Scheremetjew M."/>
            <person name="Finn R."/>
            <person name="Kale V."/>
            <person name="Holt S."/>
            <person name="Cochrane G."/>
            <person name="Meng A."/>
            <person name="Brown T."/>
            <person name="Cohen L."/>
        </authorList>
    </citation>
    <scope>NUCLEOTIDE SEQUENCE</scope>
    <source>
        <strain evidence="2">CCMP722</strain>
    </source>
</reference>
<dbReference type="AlphaFoldDB" id="A0A7S0R2Z1"/>
<proteinExistence type="predicted"/>
<dbReference type="CDD" id="cd00350">
    <property type="entry name" value="rubredoxin_like"/>
    <property type="match status" value="1"/>
</dbReference>
<dbReference type="PROSITE" id="PS50903">
    <property type="entry name" value="RUBREDOXIN_LIKE"/>
    <property type="match status" value="1"/>
</dbReference>
<sequence>MIAAKMNTLSMRSSKSAFVGTAPSVSRTYAQPVAVRRGAVTTQAIFGFKTKVKADPYICRVCGYVVQEAEYNAEGFKCPECGFPKFGFKKDDSASKAAAKAAKGKKAAPEEPKKKFGLF</sequence>
<dbReference type="InterPro" id="IPR024934">
    <property type="entry name" value="Rubredoxin-like_dom"/>
</dbReference>
<gene>
    <name evidence="2" type="ORF">POBO1169_LOCUS8301</name>
</gene>
<feature type="domain" description="Rubredoxin-like" evidence="1">
    <location>
        <begin position="54"/>
        <end position="91"/>
    </location>
</feature>
<dbReference type="SUPFAM" id="SSF57802">
    <property type="entry name" value="Rubredoxin-like"/>
    <property type="match status" value="1"/>
</dbReference>
<evidence type="ECO:0000259" key="1">
    <source>
        <dbReference type="PROSITE" id="PS50903"/>
    </source>
</evidence>
<accession>A0A7S0R2Z1</accession>
<organism evidence="2">
    <name type="scientific">Pyramimonas obovata</name>
    <dbReference type="NCBI Taxonomy" id="1411642"/>
    <lineage>
        <taxon>Eukaryota</taxon>
        <taxon>Viridiplantae</taxon>
        <taxon>Chlorophyta</taxon>
        <taxon>Pyramimonadophyceae</taxon>
        <taxon>Pyramimonadales</taxon>
        <taxon>Pyramimonadaceae</taxon>
        <taxon>Pyramimonas</taxon>
        <taxon>Pyramimonas incertae sedis</taxon>
    </lineage>
</organism>
<dbReference type="EMBL" id="HBFA01016126">
    <property type="protein sequence ID" value="CAD8665665.1"/>
    <property type="molecule type" value="Transcribed_RNA"/>
</dbReference>
<dbReference type="GO" id="GO:0005506">
    <property type="term" value="F:iron ion binding"/>
    <property type="evidence" value="ECO:0007669"/>
    <property type="project" value="InterPro"/>
</dbReference>